<dbReference type="Gene3D" id="3.30.460.10">
    <property type="entry name" value="Beta Polymerase, domain 2"/>
    <property type="match status" value="1"/>
</dbReference>
<evidence type="ECO:0000313" key="1">
    <source>
        <dbReference type="EMBL" id="MBI5170345.1"/>
    </source>
</evidence>
<dbReference type="PANTHER" id="PTHR34822:SF1">
    <property type="entry name" value="GRPB FAMILY PROTEIN"/>
    <property type="match status" value="1"/>
</dbReference>
<name>A0A933SFH6_UNCEI</name>
<sequence length="185" mass="20155">MSHRIEIVEHDARWADEFAALASELRAALGALALAVDHIGSTSVPGLAAKDVIDLQVTVAALGDDVARAMTAAGFTHRADVTCDHVPAGADPVPHDWAKLYFQAKPGALRAHIHVRVLGAQNQRYALLFRDYLRAHPEAAAALAEIKRQLAARFPDDADSYYAIKDPVCDVIWYAAREWDAHGRT</sequence>
<organism evidence="1 2">
    <name type="scientific">Eiseniibacteriota bacterium</name>
    <dbReference type="NCBI Taxonomy" id="2212470"/>
    <lineage>
        <taxon>Bacteria</taxon>
        <taxon>Candidatus Eiseniibacteriota</taxon>
    </lineage>
</organism>
<dbReference type="Proteomes" id="UP000696931">
    <property type="component" value="Unassembled WGS sequence"/>
</dbReference>
<dbReference type="AlphaFoldDB" id="A0A933SFH6"/>
<dbReference type="InterPro" id="IPR007344">
    <property type="entry name" value="GrpB/CoaE"/>
</dbReference>
<dbReference type="Pfam" id="PF04229">
    <property type="entry name" value="GrpB"/>
    <property type="match status" value="1"/>
</dbReference>
<evidence type="ECO:0000313" key="2">
    <source>
        <dbReference type="Proteomes" id="UP000696931"/>
    </source>
</evidence>
<reference evidence="1" key="1">
    <citation type="submission" date="2020-07" db="EMBL/GenBank/DDBJ databases">
        <title>Huge and variable diversity of episymbiotic CPR bacteria and DPANN archaea in groundwater ecosystems.</title>
        <authorList>
            <person name="He C.Y."/>
            <person name="Keren R."/>
            <person name="Whittaker M."/>
            <person name="Farag I.F."/>
            <person name="Doudna J."/>
            <person name="Cate J.H.D."/>
            <person name="Banfield J.F."/>
        </authorList>
    </citation>
    <scope>NUCLEOTIDE SEQUENCE</scope>
    <source>
        <strain evidence="1">NC_groundwater_1813_Pr3_B-0.1um_71_17</strain>
    </source>
</reference>
<comment type="caution">
    <text evidence="1">The sequence shown here is derived from an EMBL/GenBank/DDBJ whole genome shotgun (WGS) entry which is preliminary data.</text>
</comment>
<gene>
    <name evidence="1" type="ORF">HZA61_12725</name>
</gene>
<protein>
    <submittedName>
        <fullName evidence="1">GrpB family protein</fullName>
    </submittedName>
</protein>
<accession>A0A933SFH6</accession>
<proteinExistence type="predicted"/>
<dbReference type="PANTHER" id="PTHR34822">
    <property type="entry name" value="GRPB DOMAIN PROTEIN (AFU_ORTHOLOGUE AFUA_1G01530)"/>
    <property type="match status" value="1"/>
</dbReference>
<dbReference type="InterPro" id="IPR043519">
    <property type="entry name" value="NT_sf"/>
</dbReference>
<dbReference type="SUPFAM" id="SSF81301">
    <property type="entry name" value="Nucleotidyltransferase"/>
    <property type="match status" value="1"/>
</dbReference>
<dbReference type="EMBL" id="JACRIW010000090">
    <property type="protein sequence ID" value="MBI5170345.1"/>
    <property type="molecule type" value="Genomic_DNA"/>
</dbReference>